<proteinExistence type="inferred from homology"/>
<evidence type="ECO:0000313" key="7">
    <source>
        <dbReference type="EMBL" id="SHE58157.1"/>
    </source>
</evidence>
<dbReference type="EMBL" id="FQVB01000005">
    <property type="protein sequence ID" value="SHE58157.1"/>
    <property type="molecule type" value="Genomic_DNA"/>
</dbReference>
<dbReference type="GO" id="GO:0022627">
    <property type="term" value="C:cytosolic small ribosomal subunit"/>
    <property type="evidence" value="ECO:0007669"/>
    <property type="project" value="TreeGrafter"/>
</dbReference>
<name>A0A1M4UND3_9BACT</name>
<evidence type="ECO:0000313" key="8">
    <source>
        <dbReference type="Proteomes" id="UP000184076"/>
    </source>
</evidence>
<dbReference type="Proteomes" id="UP000184076">
    <property type="component" value="Unassembled WGS sequence"/>
</dbReference>
<dbReference type="PANTHER" id="PTHR21569:SF1">
    <property type="entry name" value="SMALL RIBOSOMAL SUBUNIT PROTEIN US9M"/>
    <property type="match status" value="1"/>
</dbReference>
<dbReference type="OrthoDB" id="9803965at2"/>
<evidence type="ECO:0000256" key="3">
    <source>
        <dbReference type="ARBA" id="ARBA00023274"/>
    </source>
</evidence>
<keyword evidence="3 5" id="KW-0687">Ribonucleoprotein</keyword>
<dbReference type="RefSeq" id="WP_073036680.1">
    <property type="nucleotide sequence ID" value="NZ_FQVB01000005.1"/>
</dbReference>
<dbReference type="InterPro" id="IPR000754">
    <property type="entry name" value="Ribosomal_uS9"/>
</dbReference>
<evidence type="ECO:0000256" key="1">
    <source>
        <dbReference type="ARBA" id="ARBA00005251"/>
    </source>
</evidence>
<gene>
    <name evidence="5" type="primary">rpsI</name>
    <name evidence="7" type="ORF">SAMN02745206_00528</name>
</gene>
<dbReference type="GO" id="GO:0003723">
    <property type="term" value="F:RNA binding"/>
    <property type="evidence" value="ECO:0007669"/>
    <property type="project" value="TreeGrafter"/>
</dbReference>
<evidence type="ECO:0000256" key="5">
    <source>
        <dbReference type="HAMAP-Rule" id="MF_00532"/>
    </source>
</evidence>
<keyword evidence="8" id="KW-1185">Reference proteome</keyword>
<evidence type="ECO:0000256" key="2">
    <source>
        <dbReference type="ARBA" id="ARBA00022980"/>
    </source>
</evidence>
<reference evidence="8" key="1">
    <citation type="submission" date="2016-11" db="EMBL/GenBank/DDBJ databases">
        <authorList>
            <person name="Varghese N."/>
            <person name="Submissions S."/>
        </authorList>
    </citation>
    <scope>NUCLEOTIDE SEQUENCE [LARGE SCALE GENOMIC DNA]</scope>
    <source>
        <strain evidence="8">DSM 9756</strain>
    </source>
</reference>
<dbReference type="SUPFAM" id="SSF54211">
    <property type="entry name" value="Ribosomal protein S5 domain 2-like"/>
    <property type="match status" value="1"/>
</dbReference>
<dbReference type="PANTHER" id="PTHR21569">
    <property type="entry name" value="RIBOSOMAL PROTEIN S9"/>
    <property type="match status" value="1"/>
</dbReference>
<evidence type="ECO:0000256" key="6">
    <source>
        <dbReference type="RuleBase" id="RU003815"/>
    </source>
</evidence>
<dbReference type="GO" id="GO:0006412">
    <property type="term" value="P:translation"/>
    <property type="evidence" value="ECO:0007669"/>
    <property type="project" value="UniProtKB-UniRule"/>
</dbReference>
<dbReference type="AlphaFoldDB" id="A0A1M4UND3"/>
<dbReference type="InterPro" id="IPR014721">
    <property type="entry name" value="Ribsml_uS5_D2-typ_fold_subgr"/>
</dbReference>
<organism evidence="7 8">
    <name type="scientific">Desulfacinum infernum DSM 9756</name>
    <dbReference type="NCBI Taxonomy" id="1121391"/>
    <lineage>
        <taxon>Bacteria</taxon>
        <taxon>Pseudomonadati</taxon>
        <taxon>Thermodesulfobacteriota</taxon>
        <taxon>Syntrophobacteria</taxon>
        <taxon>Syntrophobacterales</taxon>
        <taxon>Syntrophobacteraceae</taxon>
        <taxon>Desulfacinum</taxon>
    </lineage>
</organism>
<dbReference type="Gene3D" id="3.30.230.10">
    <property type="match status" value="1"/>
</dbReference>
<comment type="similarity">
    <text evidence="1 5 6">Belongs to the universal ribosomal protein uS9 family.</text>
</comment>
<sequence length="130" mass="14756">MAEQRFYATGKRKSAVARVWIQPGTGRVIINKKPIDEYMDRETSKMVVHQPLMLTGTYGKVDIFVNVHGGGVSGQAGAIKHGISKALIEFNPEFREVLKRAGFITRDSRVKERKKYGQRGARARFQYSKR</sequence>
<dbReference type="InterPro" id="IPR020568">
    <property type="entry name" value="Ribosomal_Su5_D2-typ_SF"/>
</dbReference>
<dbReference type="GO" id="GO:0003735">
    <property type="term" value="F:structural constituent of ribosome"/>
    <property type="evidence" value="ECO:0007669"/>
    <property type="project" value="InterPro"/>
</dbReference>
<dbReference type="InterPro" id="IPR023035">
    <property type="entry name" value="Ribosomal_uS9_bac/plastid"/>
</dbReference>
<accession>A0A1M4UND3</accession>
<keyword evidence="2 5" id="KW-0689">Ribosomal protein</keyword>
<dbReference type="STRING" id="1121391.SAMN02745206_00528"/>
<dbReference type="PROSITE" id="PS00360">
    <property type="entry name" value="RIBOSOMAL_S9"/>
    <property type="match status" value="1"/>
</dbReference>
<protein>
    <recommendedName>
        <fullName evidence="4 5">Small ribosomal subunit protein uS9</fullName>
    </recommendedName>
</protein>
<dbReference type="NCBIfam" id="NF001099">
    <property type="entry name" value="PRK00132.1"/>
    <property type="match status" value="1"/>
</dbReference>
<dbReference type="HAMAP" id="MF_00532_B">
    <property type="entry name" value="Ribosomal_uS9_B"/>
    <property type="match status" value="1"/>
</dbReference>
<dbReference type="FunFam" id="3.30.230.10:FF:000001">
    <property type="entry name" value="30S ribosomal protein S9"/>
    <property type="match status" value="1"/>
</dbReference>
<dbReference type="Pfam" id="PF00380">
    <property type="entry name" value="Ribosomal_S9"/>
    <property type="match status" value="1"/>
</dbReference>
<dbReference type="InterPro" id="IPR020574">
    <property type="entry name" value="Ribosomal_uS9_CS"/>
</dbReference>
<evidence type="ECO:0000256" key="4">
    <source>
        <dbReference type="ARBA" id="ARBA00035259"/>
    </source>
</evidence>